<dbReference type="EMBL" id="BK015806">
    <property type="protein sequence ID" value="DAE26022.1"/>
    <property type="molecule type" value="Genomic_DNA"/>
</dbReference>
<name>A0A8S5R3F9_9CAUD</name>
<sequence length="149" mass="17280">MENNGFNEKVNMMLDIDEYALIIGNGRSIRGQINTAISYLKEFFGDKLEVTNIFISNWKAGNDYISDTSLWVFTKNTMIKCLNYKDVMGNGILNFEVYPLKILYANIEYKSMRSAIIKIHMPCKTVQFEAIDGNLKHLMNIYSNYFMQV</sequence>
<proteinExistence type="predicted"/>
<protein>
    <submittedName>
        <fullName evidence="1">Uncharacterized protein</fullName>
    </submittedName>
</protein>
<reference evidence="1" key="1">
    <citation type="journal article" date="2021" name="Proc. Natl. Acad. Sci. U.S.A.">
        <title>A Catalog of Tens of Thousands of Viruses from Human Metagenomes Reveals Hidden Associations with Chronic Diseases.</title>
        <authorList>
            <person name="Tisza M.J."/>
            <person name="Buck C.B."/>
        </authorList>
    </citation>
    <scope>NUCLEOTIDE SEQUENCE</scope>
    <source>
        <strain evidence="1">CtyjS2</strain>
    </source>
</reference>
<organism evidence="1">
    <name type="scientific">Siphoviridae sp. ctyjS2</name>
    <dbReference type="NCBI Taxonomy" id="2827284"/>
    <lineage>
        <taxon>Viruses</taxon>
        <taxon>Duplodnaviria</taxon>
        <taxon>Heunggongvirae</taxon>
        <taxon>Uroviricota</taxon>
        <taxon>Caudoviricetes</taxon>
    </lineage>
</organism>
<accession>A0A8S5R3F9</accession>
<evidence type="ECO:0000313" key="1">
    <source>
        <dbReference type="EMBL" id="DAE26022.1"/>
    </source>
</evidence>